<dbReference type="HOGENOM" id="CLU_086342_0_0_9"/>
<dbReference type="Gene3D" id="2.40.10.220">
    <property type="entry name" value="predicted glycosyltransferase like domains"/>
    <property type="match status" value="1"/>
</dbReference>
<protein>
    <submittedName>
        <fullName evidence="3">Putative phage head-tail adaptor</fullName>
    </submittedName>
</protein>
<dbReference type="GO" id="GO:0035438">
    <property type="term" value="F:cyclic-di-GMP binding"/>
    <property type="evidence" value="ECO:0007669"/>
    <property type="project" value="InterPro"/>
</dbReference>
<evidence type="ECO:0000313" key="4">
    <source>
        <dbReference type="Proteomes" id="UP000006238"/>
    </source>
</evidence>
<evidence type="ECO:0000313" key="3">
    <source>
        <dbReference type="EMBL" id="EFF67977.1"/>
    </source>
</evidence>
<dbReference type="Proteomes" id="UP000006238">
    <property type="component" value="Unassembled WGS sequence"/>
</dbReference>
<sequence length="243" mass="28298">MLKGLSEGDKIEFKEILLLSEEQTGKRPSTYASQILDFDKDDDNVISVSMPVSKGHLVPLPKGSVFDTYFYTEKGLYRCKCRILDRIKTDNIYSINISLETELKKFQRRQYFRLEKTIPIIYTELSDEEFTALLKTKKLSEDFLHAERYAEGTCLDISGGGMRFVGSKMIETGMKLILIFQIVVGGKEIKFRLPATVRMSFSLPNDSTKYEHRVEFENISKEYREILIKYIFEEERMMRKSAK</sequence>
<dbReference type="EMBL" id="ABWN01000033">
    <property type="protein sequence ID" value="EFF67977.1"/>
    <property type="molecule type" value="Genomic_DNA"/>
</dbReference>
<dbReference type="InterPro" id="IPR009926">
    <property type="entry name" value="T3SS_YcgR_PilZN"/>
</dbReference>
<dbReference type="InterPro" id="IPR009875">
    <property type="entry name" value="PilZ_domain"/>
</dbReference>
<dbReference type="AlphaFoldDB" id="D4S187"/>
<keyword evidence="4" id="KW-1185">Reference proteome</keyword>
<evidence type="ECO:0000259" key="1">
    <source>
        <dbReference type="Pfam" id="PF07238"/>
    </source>
</evidence>
<name>D4S187_9FIRM</name>
<accession>D4S187</accession>
<dbReference type="eggNOG" id="COG5581">
    <property type="taxonomic scope" value="Bacteria"/>
</dbReference>
<organism evidence="3 4">
    <name type="scientific">Eshraghiella crossota DSM 2876</name>
    <dbReference type="NCBI Taxonomy" id="511680"/>
    <lineage>
        <taxon>Bacteria</taxon>
        <taxon>Bacillati</taxon>
        <taxon>Bacillota</taxon>
        <taxon>Clostridia</taxon>
        <taxon>Lachnospirales</taxon>
        <taxon>Lachnospiraceae</taxon>
        <taxon>Eshraghiella</taxon>
    </lineage>
</organism>
<gene>
    <name evidence="3" type="ORF">BUTYVIB_01857</name>
</gene>
<proteinExistence type="predicted"/>
<dbReference type="Pfam" id="PF07238">
    <property type="entry name" value="PilZ"/>
    <property type="match status" value="1"/>
</dbReference>
<dbReference type="RefSeq" id="WP_005603707.1">
    <property type="nucleotide sequence ID" value="NZ_GG663524.1"/>
</dbReference>
<dbReference type="Pfam" id="PF12945">
    <property type="entry name" value="PilZNR"/>
    <property type="match status" value="1"/>
</dbReference>
<evidence type="ECO:0000259" key="2">
    <source>
        <dbReference type="Pfam" id="PF12945"/>
    </source>
</evidence>
<comment type="caution">
    <text evidence="3">The sequence shown here is derived from an EMBL/GenBank/DDBJ whole genome shotgun (WGS) entry which is preliminary data.</text>
</comment>
<dbReference type="STRING" id="45851.BHV86_09045"/>
<reference evidence="3 4" key="1">
    <citation type="submission" date="2010-02" db="EMBL/GenBank/DDBJ databases">
        <authorList>
            <person name="Weinstock G."/>
            <person name="Sodergren E."/>
            <person name="Clifton S."/>
            <person name="Fulton L."/>
            <person name="Fulton B."/>
            <person name="Courtney L."/>
            <person name="Fronick C."/>
            <person name="Harrison M."/>
            <person name="Strong C."/>
            <person name="Farmer C."/>
            <person name="Delahaunty K."/>
            <person name="Markovic C."/>
            <person name="Hall O."/>
            <person name="Minx P."/>
            <person name="Tomlinson C."/>
            <person name="Mitreva M."/>
            <person name="Nelson J."/>
            <person name="Hou S."/>
            <person name="Wollam A."/>
            <person name="Pepin K.H."/>
            <person name="Johnson M."/>
            <person name="Bhonagiri V."/>
            <person name="Zhang X."/>
            <person name="Suruliraj S."/>
            <person name="Warren W."/>
            <person name="Chinwalla A."/>
            <person name="Mardis E.R."/>
            <person name="Wilson R.K."/>
        </authorList>
    </citation>
    <scope>NUCLEOTIDE SEQUENCE [LARGE SCALE GENOMIC DNA]</scope>
    <source>
        <strain evidence="3 4">DSM 2876</strain>
    </source>
</reference>
<dbReference type="SUPFAM" id="SSF141371">
    <property type="entry name" value="PilZ domain-like"/>
    <property type="match status" value="1"/>
</dbReference>
<dbReference type="GeneID" id="98918001"/>
<feature type="domain" description="Type III secretion system flagellar brake protein YcgR PilZN" evidence="2">
    <location>
        <begin position="23"/>
        <end position="98"/>
    </location>
</feature>
<feature type="domain" description="PilZ" evidence="1">
    <location>
        <begin position="107"/>
        <end position="233"/>
    </location>
</feature>